<keyword evidence="1 2" id="KW-0238">DNA-binding</keyword>
<dbReference type="AlphaFoldDB" id="A0A9D1GF22"/>
<dbReference type="InterPro" id="IPR050109">
    <property type="entry name" value="HTH-type_TetR-like_transc_reg"/>
</dbReference>
<comment type="caution">
    <text evidence="4">The sequence shown here is derived from an EMBL/GenBank/DDBJ whole genome shotgun (WGS) entry which is preliminary data.</text>
</comment>
<dbReference type="PROSITE" id="PS01081">
    <property type="entry name" value="HTH_TETR_1"/>
    <property type="match status" value="1"/>
</dbReference>
<accession>A0A9D1GF22</accession>
<dbReference type="GO" id="GO:0003700">
    <property type="term" value="F:DNA-binding transcription factor activity"/>
    <property type="evidence" value="ECO:0007669"/>
    <property type="project" value="TreeGrafter"/>
</dbReference>
<dbReference type="InterPro" id="IPR023772">
    <property type="entry name" value="DNA-bd_HTH_TetR-type_CS"/>
</dbReference>
<name>A0A9D1GF22_9BACT</name>
<dbReference type="PANTHER" id="PTHR30055">
    <property type="entry name" value="HTH-TYPE TRANSCRIPTIONAL REGULATOR RUTR"/>
    <property type="match status" value="1"/>
</dbReference>
<evidence type="ECO:0000313" key="4">
    <source>
        <dbReference type="EMBL" id="HIT39337.1"/>
    </source>
</evidence>
<dbReference type="InterPro" id="IPR001647">
    <property type="entry name" value="HTH_TetR"/>
</dbReference>
<evidence type="ECO:0000313" key="5">
    <source>
        <dbReference type="Proteomes" id="UP000886722"/>
    </source>
</evidence>
<dbReference type="SUPFAM" id="SSF46689">
    <property type="entry name" value="Homeodomain-like"/>
    <property type="match status" value="1"/>
</dbReference>
<dbReference type="PRINTS" id="PR00455">
    <property type="entry name" value="HTHTETR"/>
</dbReference>
<dbReference type="PANTHER" id="PTHR30055:SF207">
    <property type="entry name" value="HTH-TYPE TRANSCRIPTIONAL REPRESSOR FATR"/>
    <property type="match status" value="1"/>
</dbReference>
<feature type="non-terminal residue" evidence="4">
    <location>
        <position position="121"/>
    </location>
</feature>
<evidence type="ECO:0000256" key="2">
    <source>
        <dbReference type="PROSITE-ProRule" id="PRU00335"/>
    </source>
</evidence>
<dbReference type="Gene3D" id="1.10.357.10">
    <property type="entry name" value="Tetracycline Repressor, domain 2"/>
    <property type="match status" value="1"/>
</dbReference>
<feature type="DNA-binding region" description="H-T-H motif" evidence="2">
    <location>
        <begin position="28"/>
        <end position="47"/>
    </location>
</feature>
<dbReference type="GO" id="GO:0000976">
    <property type="term" value="F:transcription cis-regulatory region binding"/>
    <property type="evidence" value="ECO:0007669"/>
    <property type="project" value="TreeGrafter"/>
</dbReference>
<dbReference type="EMBL" id="DVKT01000035">
    <property type="protein sequence ID" value="HIT39337.1"/>
    <property type="molecule type" value="Genomic_DNA"/>
</dbReference>
<reference evidence="4" key="2">
    <citation type="journal article" date="2021" name="PeerJ">
        <title>Extensive microbial diversity within the chicken gut microbiome revealed by metagenomics and culture.</title>
        <authorList>
            <person name="Gilroy R."/>
            <person name="Ravi A."/>
            <person name="Getino M."/>
            <person name="Pursley I."/>
            <person name="Horton D.L."/>
            <person name="Alikhan N.F."/>
            <person name="Baker D."/>
            <person name="Gharbi K."/>
            <person name="Hall N."/>
            <person name="Watson M."/>
            <person name="Adriaenssens E.M."/>
            <person name="Foster-Nyarko E."/>
            <person name="Jarju S."/>
            <person name="Secka A."/>
            <person name="Antonio M."/>
            <person name="Oren A."/>
            <person name="Chaudhuri R.R."/>
            <person name="La Ragione R."/>
            <person name="Hildebrand F."/>
            <person name="Pallen M.J."/>
        </authorList>
    </citation>
    <scope>NUCLEOTIDE SEQUENCE</scope>
    <source>
        <strain evidence="4">21143</strain>
    </source>
</reference>
<organism evidence="4 5">
    <name type="scientific">Candidatus Caccoplasma intestinavium</name>
    <dbReference type="NCBI Taxonomy" id="2840716"/>
    <lineage>
        <taxon>Bacteria</taxon>
        <taxon>Pseudomonadati</taxon>
        <taxon>Bacteroidota</taxon>
        <taxon>Bacteroidia</taxon>
        <taxon>Bacteroidales</taxon>
        <taxon>Bacteroidaceae</taxon>
        <taxon>Bacteroidaceae incertae sedis</taxon>
        <taxon>Candidatus Caccoplasma</taxon>
    </lineage>
</organism>
<protein>
    <submittedName>
        <fullName evidence="4">TetR/AcrR family transcriptional regulator</fullName>
    </submittedName>
</protein>
<dbReference type="PROSITE" id="PS50977">
    <property type="entry name" value="HTH_TETR_2"/>
    <property type="match status" value="1"/>
</dbReference>
<feature type="domain" description="HTH tetR-type" evidence="3">
    <location>
        <begin position="5"/>
        <end position="65"/>
    </location>
</feature>
<dbReference type="InterPro" id="IPR009057">
    <property type="entry name" value="Homeodomain-like_sf"/>
</dbReference>
<sequence>MENNENLEDRIVDVAKDVFLENGFEMTSMSDIAAKVGINRPTLHYYFRTKERMFRAVLAPIFETFMPKVQTILAGDIPFIERLEKILDEYLIIFSENPFLPRFVLSEIQRNPDNLILMIHR</sequence>
<gene>
    <name evidence="4" type="ORF">IAD06_04810</name>
</gene>
<dbReference type="Pfam" id="PF00440">
    <property type="entry name" value="TetR_N"/>
    <property type="match status" value="1"/>
</dbReference>
<reference evidence="4" key="1">
    <citation type="submission" date="2020-10" db="EMBL/GenBank/DDBJ databases">
        <authorList>
            <person name="Gilroy R."/>
        </authorList>
    </citation>
    <scope>NUCLEOTIDE SEQUENCE</scope>
    <source>
        <strain evidence="4">21143</strain>
    </source>
</reference>
<proteinExistence type="predicted"/>
<dbReference type="Proteomes" id="UP000886722">
    <property type="component" value="Unassembled WGS sequence"/>
</dbReference>
<evidence type="ECO:0000259" key="3">
    <source>
        <dbReference type="PROSITE" id="PS50977"/>
    </source>
</evidence>
<evidence type="ECO:0000256" key="1">
    <source>
        <dbReference type="ARBA" id="ARBA00023125"/>
    </source>
</evidence>